<feature type="site" description="Stabilizes the basic form of H active site to accept a proton" evidence="7">
    <location>
        <position position="98"/>
    </location>
</feature>
<comment type="subcellular location">
    <subcellularLocation>
        <location evidence="7">Cytoplasm</location>
    </subcellularLocation>
</comment>
<protein>
    <recommendedName>
        <fullName evidence="6 7">Peptidyl-tRNA hydrolase</fullName>
        <shortName evidence="7">Pth</shortName>
        <ecNumber evidence="1 7">3.1.1.29</ecNumber>
    </recommendedName>
</protein>
<evidence type="ECO:0000313" key="10">
    <source>
        <dbReference type="EMBL" id="MBE9608029.1"/>
    </source>
</evidence>
<feature type="site" description="Discriminates between blocked and unblocked aminoacyl-tRNA" evidence="7">
    <location>
        <position position="15"/>
    </location>
</feature>
<dbReference type="SUPFAM" id="SSF53178">
    <property type="entry name" value="Peptidyl-tRNA hydrolase-like"/>
    <property type="match status" value="1"/>
</dbReference>
<keyword evidence="4 7" id="KW-0694">RNA-binding</keyword>
<comment type="similarity">
    <text evidence="5 7 9">Belongs to the PTH family.</text>
</comment>
<feature type="binding site" evidence="7">
    <location>
        <position position="20"/>
    </location>
    <ligand>
        <name>tRNA</name>
        <dbReference type="ChEBI" id="CHEBI:17843"/>
    </ligand>
</feature>
<proteinExistence type="inferred from homology"/>
<dbReference type="NCBIfam" id="TIGR00447">
    <property type="entry name" value="pth"/>
    <property type="match status" value="1"/>
</dbReference>
<dbReference type="RefSeq" id="WP_194114532.1">
    <property type="nucleotide sequence ID" value="NZ_JADFUA010000001.1"/>
</dbReference>
<dbReference type="PANTHER" id="PTHR17224">
    <property type="entry name" value="PEPTIDYL-TRNA HYDROLASE"/>
    <property type="match status" value="1"/>
</dbReference>
<dbReference type="Gene3D" id="3.40.50.1470">
    <property type="entry name" value="Peptidyl-tRNA hydrolase"/>
    <property type="match status" value="1"/>
</dbReference>
<evidence type="ECO:0000313" key="11">
    <source>
        <dbReference type="Proteomes" id="UP000604481"/>
    </source>
</evidence>
<evidence type="ECO:0000256" key="3">
    <source>
        <dbReference type="ARBA" id="ARBA00022801"/>
    </source>
</evidence>
<dbReference type="InterPro" id="IPR036416">
    <property type="entry name" value="Pept_tRNA_hydro_sf"/>
</dbReference>
<keyword evidence="3 7" id="KW-0378">Hydrolase</keyword>
<dbReference type="GO" id="GO:0004045">
    <property type="term" value="F:peptidyl-tRNA hydrolase activity"/>
    <property type="evidence" value="ECO:0007669"/>
    <property type="project" value="UniProtKB-UniRule"/>
</dbReference>
<evidence type="ECO:0000256" key="4">
    <source>
        <dbReference type="ARBA" id="ARBA00022884"/>
    </source>
</evidence>
<dbReference type="GO" id="GO:0005737">
    <property type="term" value="C:cytoplasm"/>
    <property type="evidence" value="ECO:0007669"/>
    <property type="project" value="UniProtKB-SubCell"/>
</dbReference>
<feature type="binding site" evidence="7">
    <location>
        <position position="73"/>
    </location>
    <ligand>
        <name>tRNA</name>
        <dbReference type="ChEBI" id="CHEBI:17843"/>
    </ligand>
</feature>
<dbReference type="InterPro" id="IPR018171">
    <property type="entry name" value="Pept_tRNA_hydro_CS"/>
</dbReference>
<accession>A0A8J7K9F4</accession>
<keyword evidence="11" id="KW-1185">Reference proteome</keyword>
<evidence type="ECO:0000256" key="1">
    <source>
        <dbReference type="ARBA" id="ARBA00013260"/>
    </source>
</evidence>
<dbReference type="FunFam" id="3.40.50.1470:FF:000001">
    <property type="entry name" value="Peptidyl-tRNA hydrolase"/>
    <property type="match status" value="1"/>
</dbReference>
<sequence>MSQHKPIRLIVGLGNPGAEYAATRHNAGFWLVDTLAREAGASLRLDSKFHGLAGRGRLHGQDVWFLEPQTYMNRSGLAVVALAQFYKILPDEILVLHDELDIGPGQLKLKQGGGNGGHNGLKDIQSHLSTPNFWRLRIGIGHPGNKNEVASFVLKPPRREEQELIDAALLRAEQGMALVLVGEMGKAMAQLHTDEAKKRQHKAAPGEAQ</sequence>
<dbReference type="EMBL" id="JADFUA010000001">
    <property type="protein sequence ID" value="MBE9608029.1"/>
    <property type="molecule type" value="Genomic_DNA"/>
</dbReference>
<comment type="caution">
    <text evidence="10">The sequence shown here is derived from an EMBL/GenBank/DDBJ whole genome shotgun (WGS) entry which is preliminary data.</text>
</comment>
<gene>
    <name evidence="7 10" type="primary">pth</name>
    <name evidence="10" type="ORF">INR99_01580</name>
</gene>
<feature type="active site" description="Proton acceptor" evidence="7">
    <location>
        <position position="25"/>
    </location>
</feature>
<keyword evidence="2 7" id="KW-0820">tRNA-binding</keyword>
<dbReference type="AlphaFoldDB" id="A0A8J7K9F4"/>
<reference evidence="10 11" key="1">
    <citation type="submission" date="2020-10" db="EMBL/GenBank/DDBJ databases">
        <title>The genome sequence of Chitinilyticum litopenaei 4Y14.</title>
        <authorList>
            <person name="Liu Y."/>
        </authorList>
    </citation>
    <scope>NUCLEOTIDE SEQUENCE [LARGE SCALE GENOMIC DNA]</scope>
    <source>
        <strain evidence="10 11">4Y14</strain>
    </source>
</reference>
<dbReference type="GO" id="GO:0006515">
    <property type="term" value="P:protein quality control for misfolded or incompletely synthesized proteins"/>
    <property type="evidence" value="ECO:0007669"/>
    <property type="project" value="UniProtKB-UniRule"/>
</dbReference>
<evidence type="ECO:0000256" key="7">
    <source>
        <dbReference type="HAMAP-Rule" id="MF_00083"/>
    </source>
</evidence>
<dbReference type="PROSITE" id="PS01195">
    <property type="entry name" value="PEPT_TRNA_HYDROL_1"/>
    <property type="match status" value="1"/>
</dbReference>
<dbReference type="GO" id="GO:0000049">
    <property type="term" value="F:tRNA binding"/>
    <property type="evidence" value="ECO:0007669"/>
    <property type="project" value="UniProtKB-UniRule"/>
</dbReference>
<evidence type="ECO:0000256" key="8">
    <source>
        <dbReference type="RuleBase" id="RU000673"/>
    </source>
</evidence>
<dbReference type="GO" id="GO:0072344">
    <property type="term" value="P:rescue of stalled ribosome"/>
    <property type="evidence" value="ECO:0007669"/>
    <property type="project" value="UniProtKB-UniRule"/>
</dbReference>
<name>A0A8J7K9F4_9NEIS</name>
<feature type="binding site" evidence="7">
    <location>
        <position position="71"/>
    </location>
    <ligand>
        <name>tRNA</name>
        <dbReference type="ChEBI" id="CHEBI:17843"/>
    </ligand>
</feature>
<dbReference type="PROSITE" id="PS01196">
    <property type="entry name" value="PEPT_TRNA_HYDROL_2"/>
    <property type="match status" value="1"/>
</dbReference>
<dbReference type="HAMAP" id="MF_00083">
    <property type="entry name" value="Pept_tRNA_hydro_bact"/>
    <property type="match status" value="1"/>
</dbReference>
<dbReference type="Proteomes" id="UP000604481">
    <property type="component" value="Unassembled WGS sequence"/>
</dbReference>
<dbReference type="InterPro" id="IPR001328">
    <property type="entry name" value="Pept_tRNA_hydro"/>
</dbReference>
<evidence type="ECO:0000256" key="9">
    <source>
        <dbReference type="RuleBase" id="RU004320"/>
    </source>
</evidence>
<dbReference type="CDD" id="cd00462">
    <property type="entry name" value="PTH"/>
    <property type="match status" value="1"/>
</dbReference>
<comment type="catalytic activity">
    <reaction evidence="7 8">
        <text>an N-acyl-L-alpha-aminoacyl-tRNA + H2O = an N-acyl-L-amino acid + a tRNA + H(+)</text>
        <dbReference type="Rhea" id="RHEA:54448"/>
        <dbReference type="Rhea" id="RHEA-COMP:10123"/>
        <dbReference type="Rhea" id="RHEA-COMP:13883"/>
        <dbReference type="ChEBI" id="CHEBI:15377"/>
        <dbReference type="ChEBI" id="CHEBI:15378"/>
        <dbReference type="ChEBI" id="CHEBI:59874"/>
        <dbReference type="ChEBI" id="CHEBI:78442"/>
        <dbReference type="ChEBI" id="CHEBI:138191"/>
        <dbReference type="EC" id="3.1.1.29"/>
    </reaction>
</comment>
<comment type="function">
    <text evidence="7">Catalyzes the release of premature peptidyl moieties from peptidyl-tRNA molecules trapped in stalled 50S ribosomal subunits, and thus maintains levels of free tRNAs and 50S ribosomes.</text>
</comment>
<feature type="binding site" evidence="7">
    <location>
        <position position="119"/>
    </location>
    <ligand>
        <name>tRNA</name>
        <dbReference type="ChEBI" id="CHEBI:17843"/>
    </ligand>
</feature>
<evidence type="ECO:0000256" key="5">
    <source>
        <dbReference type="ARBA" id="ARBA00038063"/>
    </source>
</evidence>
<comment type="function">
    <text evidence="7">Hydrolyzes ribosome-free peptidyl-tRNAs (with 1 or more amino acids incorporated), which drop off the ribosome during protein synthesis, or as a result of ribosome stalling.</text>
</comment>
<evidence type="ECO:0000256" key="6">
    <source>
        <dbReference type="ARBA" id="ARBA00050038"/>
    </source>
</evidence>
<comment type="subunit">
    <text evidence="7">Monomer.</text>
</comment>
<organism evidence="10 11">
    <name type="scientific">Chitinilyticum piscinae</name>
    <dbReference type="NCBI Taxonomy" id="2866724"/>
    <lineage>
        <taxon>Bacteria</taxon>
        <taxon>Pseudomonadati</taxon>
        <taxon>Pseudomonadota</taxon>
        <taxon>Betaproteobacteria</taxon>
        <taxon>Neisseriales</taxon>
        <taxon>Chitinibacteraceae</taxon>
        <taxon>Chitinilyticum</taxon>
    </lineage>
</organism>
<dbReference type="EC" id="3.1.1.29" evidence="1 7"/>
<dbReference type="Pfam" id="PF01195">
    <property type="entry name" value="Pept_tRNA_hydro"/>
    <property type="match status" value="1"/>
</dbReference>
<dbReference type="PANTHER" id="PTHR17224:SF1">
    <property type="entry name" value="PEPTIDYL-TRNA HYDROLASE"/>
    <property type="match status" value="1"/>
</dbReference>
<keyword evidence="7" id="KW-0963">Cytoplasm</keyword>
<evidence type="ECO:0000256" key="2">
    <source>
        <dbReference type="ARBA" id="ARBA00022555"/>
    </source>
</evidence>